<accession>A0A5E4BD12</accession>
<evidence type="ECO:0000313" key="2">
    <source>
        <dbReference type="EMBL" id="KAF7486597.1"/>
    </source>
</evidence>
<sequence>MRSLCPPRRPCPPCRYFCTEGYIHLGAASTQEEVHQGGCISLGGYVYPADHAPTEAYLPQGTVSTQWAASTQEAESIQKAVSSREPMSSQEGSPTLKAVPTQEAASSRSLSLPRRHVHALSRDPESTLSLLL</sequence>
<evidence type="ECO:0000313" key="4">
    <source>
        <dbReference type="Proteomes" id="UP000335636"/>
    </source>
</evidence>
<dbReference type="Proteomes" id="UP000335636">
    <property type="component" value="Unassembled WGS sequence"/>
</dbReference>
<proteinExistence type="predicted"/>
<dbReference type="Proteomes" id="UP000662637">
    <property type="component" value="Unassembled WGS sequence"/>
</dbReference>
<evidence type="ECO:0000256" key="1">
    <source>
        <dbReference type="SAM" id="MobiDB-lite"/>
    </source>
</evidence>
<feature type="compositionally biased region" description="Polar residues" evidence="1">
    <location>
        <begin position="74"/>
        <end position="93"/>
    </location>
</feature>
<dbReference type="AlphaFoldDB" id="A0A5E4BD12"/>
<dbReference type="EMBL" id="CABDUW010000371">
    <property type="protein sequence ID" value="VTJ67306.1"/>
    <property type="molecule type" value="Genomic_DNA"/>
</dbReference>
<reference evidence="2" key="2">
    <citation type="submission" date="2020-08" db="EMBL/GenBank/DDBJ databases">
        <authorList>
            <person name="Shumante A."/>
            <person name="Zimin A.V."/>
            <person name="Puiu D."/>
            <person name="Salzberg S.L."/>
        </authorList>
    </citation>
    <scope>NUCLEOTIDE SEQUENCE</scope>
    <source>
        <strain evidence="2">WC2-LM</strain>
        <tissue evidence="2">Liver</tissue>
    </source>
</reference>
<keyword evidence="4" id="KW-1185">Reference proteome</keyword>
<feature type="region of interest" description="Disordered" evidence="1">
    <location>
        <begin position="74"/>
        <end position="132"/>
    </location>
</feature>
<dbReference type="EMBL" id="WJEC01000035">
    <property type="protein sequence ID" value="KAF7486597.1"/>
    <property type="molecule type" value="Genomic_DNA"/>
</dbReference>
<name>A0A5E4BD12_MARMO</name>
<gene>
    <name evidence="2" type="ORF">GHT09_000954</name>
    <name evidence="3" type="ORF">MONAX_5E036658</name>
</gene>
<protein>
    <submittedName>
        <fullName evidence="3">Uncharacterized protein</fullName>
    </submittedName>
</protein>
<reference evidence="3 4" key="1">
    <citation type="submission" date="2019-04" db="EMBL/GenBank/DDBJ databases">
        <authorList>
            <person name="Alioto T."/>
            <person name="Alioto T."/>
        </authorList>
    </citation>
    <scope>NUCLEOTIDE SEQUENCE [LARGE SCALE GENOMIC DNA]</scope>
</reference>
<evidence type="ECO:0000313" key="3">
    <source>
        <dbReference type="EMBL" id="VTJ67306.1"/>
    </source>
</evidence>
<organism evidence="3 4">
    <name type="scientific">Marmota monax</name>
    <name type="common">Woodchuck</name>
    <dbReference type="NCBI Taxonomy" id="9995"/>
    <lineage>
        <taxon>Eukaryota</taxon>
        <taxon>Metazoa</taxon>
        <taxon>Chordata</taxon>
        <taxon>Craniata</taxon>
        <taxon>Vertebrata</taxon>
        <taxon>Euteleostomi</taxon>
        <taxon>Mammalia</taxon>
        <taxon>Eutheria</taxon>
        <taxon>Euarchontoglires</taxon>
        <taxon>Glires</taxon>
        <taxon>Rodentia</taxon>
        <taxon>Sciuromorpha</taxon>
        <taxon>Sciuridae</taxon>
        <taxon>Xerinae</taxon>
        <taxon>Marmotini</taxon>
        <taxon>Marmota</taxon>
    </lineage>
</organism>